<keyword evidence="9" id="KW-1185">Reference proteome</keyword>
<evidence type="ECO:0000256" key="3">
    <source>
        <dbReference type="ARBA" id="ARBA00022475"/>
    </source>
</evidence>
<feature type="transmembrane region" description="Helical" evidence="7">
    <location>
        <begin position="430"/>
        <end position="451"/>
    </location>
</feature>
<dbReference type="CDD" id="cd13127">
    <property type="entry name" value="MATE_tuaB_like"/>
    <property type="match status" value="1"/>
</dbReference>
<evidence type="ECO:0000256" key="5">
    <source>
        <dbReference type="ARBA" id="ARBA00022989"/>
    </source>
</evidence>
<feature type="transmembrane region" description="Helical" evidence="7">
    <location>
        <begin position="158"/>
        <end position="180"/>
    </location>
</feature>
<evidence type="ECO:0000256" key="6">
    <source>
        <dbReference type="ARBA" id="ARBA00023136"/>
    </source>
</evidence>
<feature type="transmembrane region" description="Helical" evidence="7">
    <location>
        <begin position="457"/>
        <end position="480"/>
    </location>
</feature>
<gene>
    <name evidence="8" type="ORF">C7389_1358</name>
</gene>
<dbReference type="PANTHER" id="PTHR30250:SF10">
    <property type="entry name" value="LIPOPOLYSACCHARIDE BIOSYNTHESIS PROTEIN WZXC"/>
    <property type="match status" value="1"/>
</dbReference>
<comment type="subcellular location">
    <subcellularLocation>
        <location evidence="1">Cell membrane</location>
        <topology evidence="1">Multi-pass membrane protein</topology>
    </subcellularLocation>
</comment>
<keyword evidence="6 7" id="KW-0472">Membrane</keyword>
<evidence type="ECO:0000313" key="9">
    <source>
        <dbReference type="Proteomes" id="UP000295129"/>
    </source>
</evidence>
<feature type="transmembrane region" description="Helical" evidence="7">
    <location>
        <begin position="98"/>
        <end position="121"/>
    </location>
</feature>
<feature type="transmembrane region" description="Helical" evidence="7">
    <location>
        <begin position="341"/>
        <end position="362"/>
    </location>
</feature>
<keyword evidence="3" id="KW-1003">Cell membrane</keyword>
<feature type="transmembrane region" description="Helical" evidence="7">
    <location>
        <begin position="58"/>
        <end position="77"/>
    </location>
</feature>
<keyword evidence="4 7" id="KW-0812">Transmembrane</keyword>
<feature type="transmembrane region" description="Helical" evidence="7">
    <location>
        <begin position="374"/>
        <end position="392"/>
    </location>
</feature>
<dbReference type="Proteomes" id="UP000295129">
    <property type="component" value="Unassembled WGS sequence"/>
</dbReference>
<name>A0A4R6DHG2_9RHOO</name>
<dbReference type="Pfam" id="PF13440">
    <property type="entry name" value="Polysacc_synt_3"/>
    <property type="match status" value="1"/>
</dbReference>
<protein>
    <submittedName>
        <fullName evidence="8">PST family polysaccharide transporter</fullName>
    </submittedName>
</protein>
<dbReference type="GO" id="GO:0005886">
    <property type="term" value="C:plasma membrane"/>
    <property type="evidence" value="ECO:0007669"/>
    <property type="project" value="UniProtKB-SubCell"/>
</dbReference>
<feature type="transmembrane region" description="Helical" evidence="7">
    <location>
        <begin position="307"/>
        <end position="329"/>
    </location>
</feature>
<reference evidence="8 9" key="1">
    <citation type="submission" date="2019-03" db="EMBL/GenBank/DDBJ databases">
        <title>Genomic Encyclopedia of Type Strains, Phase IV (KMG-IV): sequencing the most valuable type-strain genomes for metagenomic binning, comparative biology and taxonomic classification.</title>
        <authorList>
            <person name="Goeker M."/>
        </authorList>
    </citation>
    <scope>NUCLEOTIDE SEQUENCE [LARGE SCALE GENOMIC DNA]</scope>
    <source>
        <strain evidence="8 9">DSM 12121</strain>
    </source>
</reference>
<dbReference type="OrthoDB" id="8538786at2"/>
<dbReference type="PANTHER" id="PTHR30250">
    <property type="entry name" value="PST FAMILY PREDICTED COLANIC ACID TRANSPORTER"/>
    <property type="match status" value="1"/>
</dbReference>
<comment type="similarity">
    <text evidence="2">Belongs to the polysaccharide synthase family.</text>
</comment>
<evidence type="ECO:0000313" key="8">
    <source>
        <dbReference type="EMBL" id="TDN44155.1"/>
    </source>
</evidence>
<feature type="transmembrane region" description="Helical" evidence="7">
    <location>
        <begin position="186"/>
        <end position="207"/>
    </location>
</feature>
<evidence type="ECO:0000256" key="7">
    <source>
        <dbReference type="SAM" id="Phobius"/>
    </source>
</evidence>
<feature type="transmembrane region" description="Helical" evidence="7">
    <location>
        <begin position="398"/>
        <end position="418"/>
    </location>
</feature>
<comment type="caution">
    <text evidence="8">The sequence shown here is derived from an EMBL/GenBank/DDBJ whole genome shotgun (WGS) entry which is preliminary data.</text>
</comment>
<feature type="transmembrane region" description="Helical" evidence="7">
    <location>
        <begin position="127"/>
        <end position="146"/>
    </location>
</feature>
<dbReference type="RefSeq" id="WP_133595079.1">
    <property type="nucleotide sequence ID" value="NZ_SNVV01000035.1"/>
</dbReference>
<dbReference type="AlphaFoldDB" id="A0A4R6DHG2"/>
<organism evidence="8 9">
    <name type="scientific">Azoarcus indigens</name>
    <dbReference type="NCBI Taxonomy" id="29545"/>
    <lineage>
        <taxon>Bacteria</taxon>
        <taxon>Pseudomonadati</taxon>
        <taxon>Pseudomonadota</taxon>
        <taxon>Betaproteobacteria</taxon>
        <taxon>Rhodocyclales</taxon>
        <taxon>Zoogloeaceae</taxon>
        <taxon>Azoarcus</taxon>
    </lineage>
</organism>
<dbReference type="EMBL" id="SNVV01000035">
    <property type="protein sequence ID" value="TDN44155.1"/>
    <property type="molecule type" value="Genomic_DNA"/>
</dbReference>
<evidence type="ECO:0000256" key="1">
    <source>
        <dbReference type="ARBA" id="ARBA00004651"/>
    </source>
</evidence>
<keyword evidence="5 7" id="KW-1133">Transmembrane helix</keyword>
<sequence>MTAESVSAAPPPGPVADKRLGSTAARGALVTMGGQGCKILLQFGGIIVLARLLSPGDYGLLAMVMAIVGVGEVLRDFGLSSAAVQARQLTAQQRSNLFWINSLIGLLLAGVVYACAPLIAAFYREPLLQPIAQALALTFLFNGLATQYRAQLNREMRFGRLAGVEVIGQAVGLSIGVVLALRGYGYWALVAQQVGQIGLTLLLLVAATGWRPGLPRRNADMQGLLRFGWNLMNTQLITYFSRNVDALIIGHRFGAEVLGLYNRAYQLLMLPLNQINAPATTIALPVLSRLNQDEARYSRFLLHGQSVLLHLIVAAFAFGCAQAEPLIVLVLGQQWAPAVPVFQILAFAGVFQTAAYASYWVFVSKGLTGSHFRFTLSSRLVLIALVVTGSFWGVHGVATAFACGMALSWMWGLLWLRGSGAPVKGMFGNGLRVIVGYGLCGAASALASWHWGEGLPMRLAIGVAAMLLAFLLINAAWPAFRRNVFAILQSRALLRSA</sequence>
<dbReference type="InterPro" id="IPR050833">
    <property type="entry name" value="Poly_Biosynth_Transport"/>
</dbReference>
<proteinExistence type="inferred from homology"/>
<evidence type="ECO:0000256" key="2">
    <source>
        <dbReference type="ARBA" id="ARBA00007430"/>
    </source>
</evidence>
<accession>A0A4R6DHG2</accession>
<evidence type="ECO:0000256" key="4">
    <source>
        <dbReference type="ARBA" id="ARBA00022692"/>
    </source>
</evidence>